<dbReference type="EMBL" id="ASPP01017802">
    <property type="protein sequence ID" value="ETO16812.1"/>
    <property type="molecule type" value="Genomic_DNA"/>
</dbReference>
<reference evidence="2 3" key="1">
    <citation type="journal article" date="2013" name="Curr. Biol.">
        <title>The Genome of the Foraminiferan Reticulomyxa filosa.</title>
        <authorList>
            <person name="Glockner G."/>
            <person name="Hulsmann N."/>
            <person name="Schleicher M."/>
            <person name="Noegel A.A."/>
            <person name="Eichinger L."/>
            <person name="Gallinger C."/>
            <person name="Pawlowski J."/>
            <person name="Sierra R."/>
            <person name="Euteneuer U."/>
            <person name="Pillet L."/>
            <person name="Moustafa A."/>
            <person name="Platzer M."/>
            <person name="Groth M."/>
            <person name="Szafranski K."/>
            <person name="Schliwa M."/>
        </authorList>
    </citation>
    <scope>NUCLEOTIDE SEQUENCE [LARGE SCALE GENOMIC DNA]</scope>
</reference>
<accession>X6MTN3</accession>
<evidence type="ECO:0000313" key="2">
    <source>
        <dbReference type="EMBL" id="ETO16812.1"/>
    </source>
</evidence>
<feature type="region of interest" description="Disordered" evidence="1">
    <location>
        <begin position="1"/>
        <end position="86"/>
    </location>
</feature>
<feature type="compositionally biased region" description="Low complexity" evidence="1">
    <location>
        <begin position="21"/>
        <end position="39"/>
    </location>
</feature>
<evidence type="ECO:0000256" key="1">
    <source>
        <dbReference type="SAM" id="MobiDB-lite"/>
    </source>
</evidence>
<gene>
    <name evidence="2" type="ORF">RFI_20527</name>
</gene>
<name>X6MTN3_RETFI</name>
<feature type="non-terminal residue" evidence="2">
    <location>
        <position position="132"/>
    </location>
</feature>
<comment type="caution">
    <text evidence="2">The sequence shown here is derived from an EMBL/GenBank/DDBJ whole genome shotgun (WGS) entry which is preliminary data.</text>
</comment>
<protein>
    <submittedName>
        <fullName evidence="2">Uncharacterized protein</fullName>
    </submittedName>
</protein>
<dbReference type="Proteomes" id="UP000023152">
    <property type="component" value="Unassembled WGS sequence"/>
</dbReference>
<proteinExistence type="predicted"/>
<organism evidence="2 3">
    <name type="scientific">Reticulomyxa filosa</name>
    <dbReference type="NCBI Taxonomy" id="46433"/>
    <lineage>
        <taxon>Eukaryota</taxon>
        <taxon>Sar</taxon>
        <taxon>Rhizaria</taxon>
        <taxon>Retaria</taxon>
        <taxon>Foraminifera</taxon>
        <taxon>Monothalamids</taxon>
        <taxon>Reticulomyxidae</taxon>
        <taxon>Reticulomyxa</taxon>
    </lineage>
</organism>
<keyword evidence="3" id="KW-1185">Reference proteome</keyword>
<dbReference type="AlphaFoldDB" id="X6MTN3"/>
<sequence>MISPNYFLKKKSAEENESEGSESGSSEDSSGSSDSGSYSSDDDVTHVERHFKRKQKEKEKEKERERERGGDVNKHDGGLDSKRNSRSKGVFKFDEIELWEETDLDAERGEMFKELAKLMANAATSNLVPTQD</sequence>
<feature type="compositionally biased region" description="Basic and acidic residues" evidence="1">
    <location>
        <begin position="56"/>
        <end position="83"/>
    </location>
</feature>
<evidence type="ECO:0000313" key="3">
    <source>
        <dbReference type="Proteomes" id="UP000023152"/>
    </source>
</evidence>